<accession>A0ABR3IQ73</accession>
<feature type="region of interest" description="Disordered" evidence="1">
    <location>
        <begin position="21"/>
        <end position="70"/>
    </location>
</feature>
<proteinExistence type="predicted"/>
<protein>
    <submittedName>
        <fullName evidence="2">Uncharacterized protein</fullName>
    </submittedName>
</protein>
<feature type="compositionally biased region" description="Basic residues" evidence="1">
    <location>
        <begin position="24"/>
        <end position="34"/>
    </location>
</feature>
<dbReference type="Proteomes" id="UP001556367">
    <property type="component" value="Unassembled WGS sequence"/>
</dbReference>
<evidence type="ECO:0000313" key="3">
    <source>
        <dbReference type="Proteomes" id="UP001556367"/>
    </source>
</evidence>
<feature type="compositionally biased region" description="Polar residues" evidence="1">
    <location>
        <begin position="51"/>
        <end position="63"/>
    </location>
</feature>
<keyword evidence="3" id="KW-1185">Reference proteome</keyword>
<feature type="compositionally biased region" description="Basic and acidic residues" evidence="1">
    <location>
        <begin position="35"/>
        <end position="49"/>
    </location>
</feature>
<reference evidence="3" key="1">
    <citation type="submission" date="2024-06" db="EMBL/GenBank/DDBJ databases">
        <title>Multi-omics analyses provide insights into the biosynthesis of the anticancer antibiotic pleurotin in Hohenbuehelia grisea.</title>
        <authorList>
            <person name="Weaver J.A."/>
            <person name="Alberti F."/>
        </authorList>
    </citation>
    <scope>NUCLEOTIDE SEQUENCE [LARGE SCALE GENOMIC DNA]</scope>
    <source>
        <strain evidence="3">T-177</strain>
    </source>
</reference>
<name>A0ABR3IQ73_9AGAR</name>
<dbReference type="EMBL" id="JASNQZ010000018">
    <property type="protein sequence ID" value="KAL0945431.1"/>
    <property type="molecule type" value="Genomic_DNA"/>
</dbReference>
<comment type="caution">
    <text evidence="2">The sequence shown here is derived from an EMBL/GenBank/DDBJ whole genome shotgun (WGS) entry which is preliminary data.</text>
</comment>
<evidence type="ECO:0000256" key="1">
    <source>
        <dbReference type="SAM" id="MobiDB-lite"/>
    </source>
</evidence>
<organism evidence="2 3">
    <name type="scientific">Hohenbuehelia grisea</name>
    <dbReference type="NCBI Taxonomy" id="104357"/>
    <lineage>
        <taxon>Eukaryota</taxon>
        <taxon>Fungi</taxon>
        <taxon>Dikarya</taxon>
        <taxon>Basidiomycota</taxon>
        <taxon>Agaricomycotina</taxon>
        <taxon>Agaricomycetes</taxon>
        <taxon>Agaricomycetidae</taxon>
        <taxon>Agaricales</taxon>
        <taxon>Pleurotineae</taxon>
        <taxon>Pleurotaceae</taxon>
        <taxon>Hohenbuehelia</taxon>
    </lineage>
</organism>
<gene>
    <name evidence="2" type="ORF">HGRIS_000922</name>
</gene>
<sequence>MGETCKRYENAEKPCVEYEISSYRRSKPRRKKHPDKTTTKIEEHHDKPTAQEGQITLTLQPPASGSGIKLEEDASNASHNALWGVTTPPLDSSLSGGDVSPQAFVRTSSTAERPTILLPLSAAPLEVGQGAKTTVNAMAATRAPYPASVSVGEASITPPYPPATPSFFALQSYSNGSDSRLPANMLPRKAVPLRMASHPLPAASSHGQNIPIITMAR</sequence>
<evidence type="ECO:0000313" key="2">
    <source>
        <dbReference type="EMBL" id="KAL0945431.1"/>
    </source>
</evidence>